<name>A0ABW9G8Q8_9GAMM</name>
<organism evidence="2 3">
    <name type="scientific">Celerinatantimonas yamalensis</name>
    <dbReference type="NCBI Taxonomy" id="559956"/>
    <lineage>
        <taxon>Bacteria</taxon>
        <taxon>Pseudomonadati</taxon>
        <taxon>Pseudomonadota</taxon>
        <taxon>Gammaproteobacteria</taxon>
        <taxon>Celerinatantimonadaceae</taxon>
        <taxon>Celerinatantimonas</taxon>
    </lineage>
</organism>
<keyword evidence="3" id="KW-1185">Reference proteome</keyword>
<sequence>MAANLKENNTLFGNPDTANPSQRPTMAKARFNFVVRNYNRDSIPYLATMQGPVLALWGEYDKNVDPIYNPKIYKQYLDKMKDQQTLVIKNATHGLLNANWFNYQLPNEWPFWKKVVFVIMGRHGYASGALTTISQWIHRTVRVTYHQ</sequence>
<protein>
    <submittedName>
        <fullName evidence="2">Uncharacterized protein</fullName>
    </submittedName>
</protein>
<accession>A0ABW9G8Q8</accession>
<dbReference type="InterPro" id="IPR029058">
    <property type="entry name" value="AB_hydrolase_fold"/>
</dbReference>
<evidence type="ECO:0000313" key="2">
    <source>
        <dbReference type="EMBL" id="MFM2485907.1"/>
    </source>
</evidence>
<dbReference type="Proteomes" id="UP001629953">
    <property type="component" value="Unassembled WGS sequence"/>
</dbReference>
<proteinExistence type="predicted"/>
<reference evidence="2 3" key="1">
    <citation type="journal article" date="2013" name="Int. J. Syst. Evol. Microbiol.">
        <title>Celerinatantimonas yamalensis sp. nov., a cold-adapted diazotrophic bacterium from a cold permafrost brine.</title>
        <authorList>
            <person name="Shcherbakova V."/>
            <person name="Chuvilskaya N."/>
            <person name="Rivkina E."/>
            <person name="Demidov N."/>
            <person name="Uchaeva V."/>
            <person name="Suetin S."/>
            <person name="Suzina N."/>
            <person name="Gilichinsky D."/>
        </authorList>
    </citation>
    <scope>NUCLEOTIDE SEQUENCE [LARGE SCALE GENOMIC DNA]</scope>
    <source>
        <strain evidence="2 3">C7</strain>
    </source>
</reference>
<dbReference type="RefSeq" id="WP_408624169.1">
    <property type="nucleotide sequence ID" value="NZ_JBEQCT010000006.1"/>
</dbReference>
<dbReference type="Gene3D" id="3.40.50.1820">
    <property type="entry name" value="alpha/beta hydrolase"/>
    <property type="match status" value="1"/>
</dbReference>
<dbReference type="EMBL" id="JBEQCT010000006">
    <property type="protein sequence ID" value="MFM2485907.1"/>
    <property type="molecule type" value="Genomic_DNA"/>
</dbReference>
<comment type="caution">
    <text evidence="2">The sequence shown here is derived from an EMBL/GenBank/DDBJ whole genome shotgun (WGS) entry which is preliminary data.</text>
</comment>
<feature type="region of interest" description="Disordered" evidence="1">
    <location>
        <begin position="1"/>
        <end position="23"/>
    </location>
</feature>
<gene>
    <name evidence="2" type="ORF">ABUE30_12715</name>
</gene>
<evidence type="ECO:0000256" key="1">
    <source>
        <dbReference type="SAM" id="MobiDB-lite"/>
    </source>
</evidence>
<dbReference type="SUPFAM" id="SSF53474">
    <property type="entry name" value="alpha/beta-Hydrolases"/>
    <property type="match status" value="1"/>
</dbReference>
<evidence type="ECO:0000313" key="3">
    <source>
        <dbReference type="Proteomes" id="UP001629953"/>
    </source>
</evidence>